<dbReference type="Proteomes" id="UP000000270">
    <property type="component" value="Chromosome"/>
</dbReference>
<dbReference type="CDD" id="cd19367">
    <property type="entry name" value="TenA_C_ScTHI20-like"/>
    <property type="match status" value="1"/>
</dbReference>
<accession>A8I2I1</accession>
<dbReference type="STRING" id="438753.AZC_1878"/>
<evidence type="ECO:0000259" key="1">
    <source>
        <dbReference type="Pfam" id="PF03070"/>
    </source>
</evidence>
<dbReference type="PANTHER" id="PTHR43198">
    <property type="entry name" value="BIFUNCTIONAL TH2 PROTEIN"/>
    <property type="match status" value="1"/>
</dbReference>
<dbReference type="HOGENOM" id="CLU_077537_1_0_5"/>
<dbReference type="InterPro" id="IPR004305">
    <property type="entry name" value="Thiaminase-2/PQQC"/>
</dbReference>
<dbReference type="GO" id="GO:0005829">
    <property type="term" value="C:cytosol"/>
    <property type="evidence" value="ECO:0007669"/>
    <property type="project" value="TreeGrafter"/>
</dbReference>
<proteinExistence type="predicted"/>
<dbReference type="AlphaFoldDB" id="A8I2I1"/>
<reference evidence="3" key="2">
    <citation type="submission" date="2007-04" db="EMBL/GenBank/DDBJ databases">
        <title>Complete genome sequence of the nitrogen-fixing bacterium Azorhizobium caulinodans ORS571.</title>
        <authorList>
            <person name="Lee K.B."/>
            <person name="Backer P.D."/>
            <person name="Aono T."/>
            <person name="Liu C.T."/>
            <person name="Suzuki S."/>
            <person name="Suzuki T."/>
            <person name="Kaneko T."/>
            <person name="Yamada M."/>
            <person name="Tabata S."/>
            <person name="Kupfer D.M."/>
            <person name="Najar F.Z."/>
            <person name="Wiley G.B."/>
            <person name="Roe B."/>
            <person name="Binnewies T."/>
            <person name="Ussery D."/>
            <person name="Vereecke D."/>
            <person name="Gevers D."/>
            <person name="Holsters M."/>
            <person name="Oyaizu H."/>
        </authorList>
    </citation>
    <scope>NUCLEOTIDE SEQUENCE [LARGE SCALE GENOMIC DNA]</scope>
    <source>
        <strain evidence="3">ATCC 43989 / DSM 5975 / JCM 20966 / LMG 6465 / NBRC 14845 / NCIMB 13405 / ORS 571</strain>
    </source>
</reference>
<dbReference type="KEGG" id="azc:AZC_1878"/>
<name>A8I2I1_AZOC5</name>
<reference evidence="2 3" key="3">
    <citation type="journal article" date="2008" name="BMC Genomics">
        <title>The genome of the versatile nitrogen fixer Azorhizobium caulinodans ORS571.</title>
        <authorList>
            <person name="Lee KB."/>
            <person name="Backer P.D."/>
            <person name="Aono T."/>
            <person name="Liu CT."/>
            <person name="Suzuki S."/>
            <person name="Suzuki T."/>
            <person name="Kaneko T."/>
            <person name="Yamada M."/>
            <person name="Tabata S."/>
            <person name="Kupfer D.M."/>
            <person name="Najar F.Z."/>
            <person name="Wiley G.B."/>
            <person name="Roe B."/>
            <person name="Binnewies T.T."/>
            <person name="Ussery D.W."/>
            <person name="D'Haeze W."/>
            <person name="Herder J.D."/>
            <person name="Gevers D."/>
            <person name="Vereecke D."/>
            <person name="Holsters M."/>
            <person name="Oyaizu H."/>
        </authorList>
    </citation>
    <scope>NUCLEOTIDE SEQUENCE [LARGE SCALE GENOMIC DNA]</scope>
    <source>
        <strain evidence="3">ATCC 43989 / DSM 5975 / JCM 20966 / LMG 6465 / NBRC 14845 / NCIMB 13405 / ORS 571</strain>
    </source>
</reference>
<dbReference type="InterPro" id="IPR016084">
    <property type="entry name" value="Haem_Oase-like_multi-hlx"/>
</dbReference>
<dbReference type="SUPFAM" id="SSF48613">
    <property type="entry name" value="Heme oxygenase-like"/>
    <property type="match status" value="1"/>
</dbReference>
<dbReference type="InterPro" id="IPR050967">
    <property type="entry name" value="Thiamine_Salvage_TenA"/>
</dbReference>
<reference evidence="2 3" key="6">
    <citation type="journal article" date="2011" name="Appl. Environ. Microbiol.">
        <title>Involvement of the azorhizobial chromosome partition gene (parA) in the onset of bacteroid differentiation during Sesbania rostrata stem nodule development.</title>
        <authorList>
            <person name="Liu CT."/>
            <person name="Lee KB."/>
            <person name="Wang YS."/>
            <person name="Peng MH."/>
            <person name="Lee KT."/>
            <person name="Suzuki S."/>
            <person name="Suzuki T."/>
            <person name="Oyaizu H."/>
        </authorList>
    </citation>
    <scope>NUCLEOTIDE SEQUENCE [LARGE SCALE GENOMIC DNA]</scope>
    <source>
        <strain evidence="3">ATCC 43989 / DSM 5975 / JCM 20966 / LMG 6465 / NBRC 14845 / NCIMB 13405 / ORS 571</strain>
    </source>
</reference>
<dbReference type="eggNOG" id="COG0819">
    <property type="taxonomic scope" value="Bacteria"/>
</dbReference>
<reference evidence="2 3" key="4">
    <citation type="journal article" date="2009" name="Appl. Environ. Microbiol.">
        <title>Comparative genome-wide transcriptional profiling of Azorhizobium caulinodans ORS571 grown under free-living and symbiotic conditions.</title>
        <authorList>
            <person name="Tsukada S."/>
            <person name="Aono T."/>
            <person name="Akiba N."/>
            <person name="Lee KB."/>
            <person name="Liu CT."/>
            <person name="Toyazaki H."/>
            <person name="Oyaizu H."/>
        </authorList>
    </citation>
    <scope>NUCLEOTIDE SEQUENCE [LARGE SCALE GENOMIC DNA]</scope>
    <source>
        <strain evidence="3">ATCC 43989 / DSM 5975 / JCM 20966 / LMG 6465 / NBRC 14845 / NCIMB 13405 / ORS 571</strain>
    </source>
</reference>
<dbReference type="Pfam" id="PF03070">
    <property type="entry name" value="TENA_THI-4"/>
    <property type="match status" value="1"/>
</dbReference>
<sequence>MSDTGAGRNGMDVFTRLKASALADWQSYVDHDFVRQLGAGTLPEAAFRAYLVQDYLFLIQFARAYALAAYKSRTLNDIRIAQEGVAAILAETELHVRLCARWGLSRADLDAAREEQATVAYTRFVLDCGAAGDLLDLHTALAPCVIGYAEIGRALAPDGADGPNDHPYREWIGEYAGAGYQSVAATARRHLDDLAARTMTDRRFAELSALFGQAARLEADFWQMGLDLGAR</sequence>
<evidence type="ECO:0000313" key="2">
    <source>
        <dbReference type="EMBL" id="BAF87876.1"/>
    </source>
</evidence>
<keyword evidence="3" id="KW-1185">Reference proteome</keyword>
<gene>
    <name evidence="2" type="ordered locus">AZC_1878</name>
</gene>
<evidence type="ECO:0000313" key="3">
    <source>
        <dbReference type="Proteomes" id="UP000000270"/>
    </source>
</evidence>
<feature type="domain" description="Thiaminase-2/PQQC" evidence="1">
    <location>
        <begin position="25"/>
        <end position="227"/>
    </location>
</feature>
<dbReference type="EMBL" id="AP009384">
    <property type="protein sequence ID" value="BAF87876.1"/>
    <property type="molecule type" value="Genomic_DNA"/>
</dbReference>
<reference evidence="2 3" key="1">
    <citation type="journal article" date="2007" name="Appl. Environ. Microbiol.">
        <title>Rhizobial factors required for stem nodule maturation and maintenance in Sesbania rostrata-Azorhizobium caulinodans ORS571 symbiosis.</title>
        <authorList>
            <person name="Suzuki S."/>
            <person name="Aono T."/>
            <person name="Lee KB."/>
            <person name="Suzuki T."/>
            <person name="Liu CT."/>
            <person name="Miwa H."/>
            <person name="Wakao S."/>
            <person name="Iki T."/>
            <person name="Oyaizu H."/>
        </authorList>
    </citation>
    <scope>NUCLEOTIDE SEQUENCE [LARGE SCALE GENOMIC DNA]</scope>
    <source>
        <strain evidence="3">ATCC 43989 / DSM 5975 / JCM 20966 / LMG 6465 / NBRC 14845 / NCIMB 13405 / ORS 571</strain>
    </source>
</reference>
<reference evidence="2 3" key="5">
    <citation type="journal article" date="2010" name="Appl. Environ. Microbiol.">
        <title>phrR-like gene praR of Azorhizobium caulinodans ORS571 is essential for symbiosis with Sesbania rostrata and is involved in expression of reb genes.</title>
        <authorList>
            <person name="Akiba N."/>
            <person name="Aono T."/>
            <person name="Toyazaki H."/>
            <person name="Sato S."/>
            <person name="Oyaizu H."/>
        </authorList>
    </citation>
    <scope>NUCLEOTIDE SEQUENCE [LARGE SCALE GENOMIC DNA]</scope>
    <source>
        <strain evidence="3">ATCC 43989 / DSM 5975 / JCM 20966 / LMG 6465 / NBRC 14845 / NCIMB 13405 / ORS 571</strain>
    </source>
</reference>
<dbReference type="PANTHER" id="PTHR43198:SF2">
    <property type="entry name" value="SI:CH1073-67J19.1-RELATED"/>
    <property type="match status" value="1"/>
</dbReference>
<protein>
    <submittedName>
        <fullName evidence="2">Putative transcriptional activator</fullName>
    </submittedName>
</protein>
<dbReference type="Gene3D" id="1.20.910.10">
    <property type="entry name" value="Heme oxygenase-like"/>
    <property type="match status" value="1"/>
</dbReference>
<organism evidence="2 3">
    <name type="scientific">Azorhizobium caulinodans (strain ATCC 43989 / DSM 5975 / JCM 20966 / LMG 6465 / NBRC 14845 / NCIMB 13405 / ORS 571)</name>
    <dbReference type="NCBI Taxonomy" id="438753"/>
    <lineage>
        <taxon>Bacteria</taxon>
        <taxon>Pseudomonadati</taxon>
        <taxon>Pseudomonadota</taxon>
        <taxon>Alphaproteobacteria</taxon>
        <taxon>Hyphomicrobiales</taxon>
        <taxon>Xanthobacteraceae</taxon>
        <taxon>Azorhizobium</taxon>
    </lineage>
</organism>